<evidence type="ECO:0000313" key="2">
    <source>
        <dbReference type="Proteomes" id="UP000264960"/>
    </source>
</evidence>
<reference evidence="1 2" key="1">
    <citation type="submission" date="2018-02" db="EMBL/GenBank/DDBJ databases">
        <title>The complete genome of two Bacillus pumilus strains from Cuatro Cienegas, Coahuila, Mexico.</title>
        <authorList>
            <person name="Zarza E."/>
            <person name="Alcaraz L.D."/>
            <person name="Aguilar-Salinas B."/>
            <person name="Islas A."/>
            <person name="Olmedo-Alvarez G."/>
        </authorList>
    </citation>
    <scope>NUCLEOTIDE SEQUENCE [LARGE SCALE GENOMIC DNA]</scope>
    <source>
        <strain evidence="1 2">145</strain>
    </source>
</reference>
<protein>
    <submittedName>
        <fullName evidence="1">Uncharacterized protein</fullName>
    </submittedName>
</protein>
<name>A0AAD0MKT5_BACPU</name>
<proteinExistence type="predicted"/>
<dbReference type="Proteomes" id="UP000264960">
    <property type="component" value="Chromosome"/>
</dbReference>
<gene>
    <name evidence="1" type="ORF">C5695_08750</name>
</gene>
<accession>A0AAD0MKT5</accession>
<dbReference type="EMBL" id="CP027116">
    <property type="protein sequence ID" value="AVM23922.1"/>
    <property type="molecule type" value="Genomic_DNA"/>
</dbReference>
<dbReference type="RefSeq" id="WP_117730387.1">
    <property type="nucleotide sequence ID" value="NZ_CP027116.1"/>
</dbReference>
<sequence length="77" mass="8683">MTHKIKINHWEQTCEDDSCFEYGTSVSVNGKELVREASIVSALEAVLKELGVEVEITEVSEDLQCDAYKNKTKSLVY</sequence>
<evidence type="ECO:0000313" key="1">
    <source>
        <dbReference type="EMBL" id="AVM23922.1"/>
    </source>
</evidence>
<organism evidence="1 2">
    <name type="scientific">Bacillus pumilus</name>
    <name type="common">Bacillus mesentericus</name>
    <dbReference type="NCBI Taxonomy" id="1408"/>
    <lineage>
        <taxon>Bacteria</taxon>
        <taxon>Bacillati</taxon>
        <taxon>Bacillota</taxon>
        <taxon>Bacilli</taxon>
        <taxon>Bacillales</taxon>
        <taxon>Bacillaceae</taxon>
        <taxon>Bacillus</taxon>
    </lineage>
</organism>
<dbReference type="AlphaFoldDB" id="A0AAD0MKT5"/>